<dbReference type="CDD" id="cd07989">
    <property type="entry name" value="LPLAT_AGPAT-like"/>
    <property type="match status" value="1"/>
</dbReference>
<keyword evidence="1" id="KW-0808">Transferase</keyword>
<dbReference type="InterPro" id="IPR002123">
    <property type="entry name" value="Plipid/glycerol_acylTrfase"/>
</dbReference>
<protein>
    <recommendedName>
        <fullName evidence="3">Phospholipid/glycerol acyltransferase domain-containing protein</fullName>
    </recommendedName>
</protein>
<evidence type="ECO:0000256" key="1">
    <source>
        <dbReference type="ARBA" id="ARBA00022679"/>
    </source>
</evidence>
<dbReference type="AlphaFoldDB" id="A0A1X0JMW3"/>
<keyword evidence="2" id="KW-0012">Acyltransferase</keyword>
<evidence type="ECO:0000256" key="2">
    <source>
        <dbReference type="ARBA" id="ARBA00023315"/>
    </source>
</evidence>
<dbReference type="PANTHER" id="PTHR10434:SF11">
    <property type="entry name" value="1-ACYL-SN-GLYCEROL-3-PHOSPHATE ACYLTRANSFERASE"/>
    <property type="match status" value="1"/>
</dbReference>
<keyword evidence="5" id="KW-1185">Reference proteome</keyword>
<comment type="caution">
    <text evidence="4">The sequence shown here is derived from an EMBL/GenBank/DDBJ whole genome shotgun (WGS) entry which is preliminary data.</text>
</comment>
<proteinExistence type="predicted"/>
<evidence type="ECO:0000259" key="3">
    <source>
        <dbReference type="SMART" id="SM00563"/>
    </source>
</evidence>
<dbReference type="Pfam" id="PF01553">
    <property type="entry name" value="Acyltransferase"/>
    <property type="match status" value="1"/>
</dbReference>
<dbReference type="PANTHER" id="PTHR10434">
    <property type="entry name" value="1-ACYL-SN-GLYCEROL-3-PHOSPHATE ACYLTRANSFERASE"/>
    <property type="match status" value="1"/>
</dbReference>
<dbReference type="SUPFAM" id="SSF69593">
    <property type="entry name" value="Glycerol-3-phosphate (1)-acyltransferase"/>
    <property type="match status" value="1"/>
</dbReference>
<gene>
    <name evidence="4" type="ORF">BST47_16975</name>
</gene>
<feature type="domain" description="Phospholipid/glycerol acyltransferase" evidence="3">
    <location>
        <begin position="71"/>
        <end position="207"/>
    </location>
</feature>
<dbReference type="GO" id="GO:0006654">
    <property type="term" value="P:phosphatidic acid biosynthetic process"/>
    <property type="evidence" value="ECO:0007669"/>
    <property type="project" value="TreeGrafter"/>
</dbReference>
<dbReference type="OrthoDB" id="9806008at2"/>
<dbReference type="GO" id="GO:0005886">
    <property type="term" value="C:plasma membrane"/>
    <property type="evidence" value="ECO:0007669"/>
    <property type="project" value="TreeGrafter"/>
</dbReference>
<dbReference type="GO" id="GO:0003841">
    <property type="term" value="F:1-acylglycerol-3-phosphate O-acyltransferase activity"/>
    <property type="evidence" value="ECO:0007669"/>
    <property type="project" value="TreeGrafter"/>
</dbReference>
<dbReference type="RefSeq" id="WP_083126701.1">
    <property type="nucleotide sequence ID" value="NZ_MVIM01000008.1"/>
</dbReference>
<dbReference type="STRING" id="75922.BST47_16975"/>
<name>A0A1X0JMW3_9MYCO</name>
<accession>A0A1X0JMW3</accession>
<evidence type="ECO:0000313" key="5">
    <source>
        <dbReference type="Proteomes" id="UP000192411"/>
    </source>
</evidence>
<sequence length="276" mass="31448">MLQATSEQLAPLSRMERFAFRFADIFNRRFALLARFWNRTFMVVVLQITAARRIRAYGLERIAGLNGADRLVMVANHRSFFDYFTVMHIIFQSTQLSSRILFPVRSAFFYDNPAGVAVNFLMSGMAMFPPVLRDPAKRTFNQYAVARIVSELQVPGRLVGFHPEGTRQRGGDPYQFLPVRPGVGEVIQRAGPGVKVLPIFVLGIDNDLLRETYRNWFRRDEYPVDVVFGDPVDAADLRWESDDPEAHLAIANRCADMVAALGEYQRTHGRAVYRPA</sequence>
<dbReference type="SMART" id="SM00563">
    <property type="entry name" value="PlsC"/>
    <property type="match status" value="1"/>
</dbReference>
<organism evidence="4 5">
    <name type="scientific">Mycolicibacterium tusciae</name>
    <dbReference type="NCBI Taxonomy" id="75922"/>
    <lineage>
        <taxon>Bacteria</taxon>
        <taxon>Bacillati</taxon>
        <taxon>Actinomycetota</taxon>
        <taxon>Actinomycetes</taxon>
        <taxon>Mycobacteriales</taxon>
        <taxon>Mycobacteriaceae</taxon>
        <taxon>Mycolicibacterium</taxon>
    </lineage>
</organism>
<reference evidence="4 5" key="1">
    <citation type="submission" date="2017-02" db="EMBL/GenBank/DDBJ databases">
        <title>The new phylogeny of genus Mycobacterium.</title>
        <authorList>
            <person name="Tortoli E."/>
            <person name="Trovato A."/>
            <person name="Cirillo D.M."/>
        </authorList>
    </citation>
    <scope>NUCLEOTIDE SEQUENCE [LARGE SCALE GENOMIC DNA]</scope>
    <source>
        <strain evidence="4 5">DSM 44338</strain>
    </source>
</reference>
<evidence type="ECO:0000313" key="4">
    <source>
        <dbReference type="EMBL" id="ORB64278.1"/>
    </source>
</evidence>
<dbReference type="Proteomes" id="UP000192411">
    <property type="component" value="Unassembled WGS sequence"/>
</dbReference>
<dbReference type="EMBL" id="MVIM01000008">
    <property type="protein sequence ID" value="ORB64278.1"/>
    <property type="molecule type" value="Genomic_DNA"/>
</dbReference>